<dbReference type="Pfam" id="PF04392">
    <property type="entry name" value="ABC_sub_bind"/>
    <property type="match status" value="1"/>
</dbReference>
<evidence type="ECO:0000313" key="1">
    <source>
        <dbReference type="EMBL" id="QPF88938.1"/>
    </source>
</evidence>
<reference evidence="1 2" key="1">
    <citation type="submission" date="2020-09" db="EMBL/GenBank/DDBJ databases">
        <title>Complete genomes of bradyrhizobia occurring on native shrubby legumes in Australia.</title>
        <authorList>
            <person name="Lafay B."/>
        </authorList>
    </citation>
    <scope>NUCLEOTIDE SEQUENCE [LARGE SCALE GENOMIC DNA]</scope>
    <source>
        <strain evidence="1 2">BDV5040</strain>
    </source>
</reference>
<dbReference type="KEGG" id="bcou:IC761_20695"/>
<dbReference type="CDD" id="cd06325">
    <property type="entry name" value="PBP1_ABC_unchar_transporter"/>
    <property type="match status" value="1"/>
</dbReference>
<dbReference type="RefSeq" id="WP_195798484.1">
    <property type="nucleotide sequence ID" value="NZ_CP061379.1"/>
</dbReference>
<dbReference type="PANTHER" id="PTHR35271">
    <property type="entry name" value="ABC TRANSPORTER, SUBSTRATE-BINDING LIPOPROTEIN-RELATED"/>
    <property type="match status" value="1"/>
</dbReference>
<protein>
    <submittedName>
        <fullName evidence="1">ABC transporter substrate-binding protein</fullName>
    </submittedName>
</protein>
<dbReference type="EMBL" id="CP061379">
    <property type="protein sequence ID" value="QPF88938.1"/>
    <property type="molecule type" value="Genomic_DNA"/>
</dbReference>
<dbReference type="AlphaFoldDB" id="A0A7S9D0N3"/>
<dbReference type="Gene3D" id="3.40.50.2300">
    <property type="match status" value="2"/>
</dbReference>
<accession>A0A7S9D0N3</accession>
<dbReference type="InterPro" id="IPR007487">
    <property type="entry name" value="ABC_transpt-TYRBP-like"/>
</dbReference>
<dbReference type="Proteomes" id="UP000594621">
    <property type="component" value="Chromosome"/>
</dbReference>
<keyword evidence="2" id="KW-1185">Reference proteome</keyword>
<dbReference type="PANTHER" id="PTHR35271:SF1">
    <property type="entry name" value="ABC TRANSPORTER, SUBSTRATE-BINDING LIPOPROTEIN"/>
    <property type="match status" value="1"/>
</dbReference>
<name>A0A7S9D0N3_9BRAD</name>
<gene>
    <name evidence="1" type="ORF">IC761_20695</name>
</gene>
<proteinExistence type="predicted"/>
<sequence>MRRREFIAGLTAAATAQSGAFGQQSKQARRVGVLVGLAANIDMPVARAFLKPFREAMGKAGWVEDGNVHIDYRFGGALSDLANTRASAAELVALAPEVIYAQGLPATLALRQQTATIPIVFTQVIDPVGFKLADSLGHPGGNVTGFVVWDFEIGGKWMQLLRELDPKLAKVGILFNPDTAPYAPGLVAAARDAASGVEVIELQAHNDGETEAQIEALGRERNTGLLVIPEPFTNGHRDHIVAQCARFRVPALNSVLGAVDDGALMSYTFVWDELVSAPVDYIDRILKGASPRDLPIQAPRRYEMVVNLKTAKALGVDVPPVLLARADRVIE</sequence>
<organism evidence="1 2">
    <name type="scientific">Bradyrhizobium commune</name>
    <dbReference type="NCBI Taxonomy" id="83627"/>
    <lineage>
        <taxon>Bacteria</taxon>
        <taxon>Pseudomonadati</taxon>
        <taxon>Pseudomonadota</taxon>
        <taxon>Alphaproteobacteria</taxon>
        <taxon>Hyphomicrobiales</taxon>
        <taxon>Nitrobacteraceae</taxon>
        <taxon>Bradyrhizobium</taxon>
    </lineage>
</organism>
<evidence type="ECO:0000313" key="2">
    <source>
        <dbReference type="Proteomes" id="UP000594621"/>
    </source>
</evidence>